<comment type="caution">
    <text evidence="1">The sequence shown here is derived from an EMBL/GenBank/DDBJ whole genome shotgun (WGS) entry which is preliminary data.</text>
</comment>
<dbReference type="EMBL" id="BKCJ010158018">
    <property type="protein sequence ID" value="GEY18192.1"/>
    <property type="molecule type" value="Genomic_DNA"/>
</dbReference>
<keyword evidence="1" id="KW-0689">Ribosomal protein</keyword>
<sequence length="95" mass="10535">MLVVVKRYSSDVVVAASIVAADFARLFESRKAMVEDDISEFVKIRLDAHGIDMETSVTGSNTVKNHRIASSRGYILLCSSSTYTDEAFGDKQEQR</sequence>
<reference evidence="1" key="1">
    <citation type="journal article" date="2019" name="Sci. Rep.">
        <title>Draft genome of Tanacetum cinerariifolium, the natural source of mosquito coil.</title>
        <authorList>
            <person name="Yamashiro T."/>
            <person name="Shiraishi A."/>
            <person name="Satake H."/>
            <person name="Nakayama K."/>
        </authorList>
    </citation>
    <scope>NUCLEOTIDE SEQUENCE</scope>
</reference>
<proteinExistence type="predicted"/>
<gene>
    <name evidence="1" type="ORF">Tci_390166</name>
</gene>
<evidence type="ECO:0000313" key="1">
    <source>
        <dbReference type="EMBL" id="GEY18192.1"/>
    </source>
</evidence>
<organism evidence="1">
    <name type="scientific">Tanacetum cinerariifolium</name>
    <name type="common">Dalmatian daisy</name>
    <name type="synonym">Chrysanthemum cinerariifolium</name>
    <dbReference type="NCBI Taxonomy" id="118510"/>
    <lineage>
        <taxon>Eukaryota</taxon>
        <taxon>Viridiplantae</taxon>
        <taxon>Streptophyta</taxon>
        <taxon>Embryophyta</taxon>
        <taxon>Tracheophyta</taxon>
        <taxon>Spermatophyta</taxon>
        <taxon>Magnoliopsida</taxon>
        <taxon>eudicotyledons</taxon>
        <taxon>Gunneridae</taxon>
        <taxon>Pentapetalae</taxon>
        <taxon>asterids</taxon>
        <taxon>campanulids</taxon>
        <taxon>Asterales</taxon>
        <taxon>Asteraceae</taxon>
        <taxon>Asteroideae</taxon>
        <taxon>Anthemideae</taxon>
        <taxon>Anthemidinae</taxon>
        <taxon>Tanacetum</taxon>
    </lineage>
</organism>
<keyword evidence="1" id="KW-0687">Ribonucleoprotein</keyword>
<dbReference type="AlphaFoldDB" id="A0A699HEX3"/>
<dbReference type="GO" id="GO:0005840">
    <property type="term" value="C:ribosome"/>
    <property type="evidence" value="ECO:0007669"/>
    <property type="project" value="UniProtKB-KW"/>
</dbReference>
<name>A0A699HEX3_TANCI</name>
<protein>
    <submittedName>
        <fullName evidence="1">40S ribosomal protein S13</fullName>
    </submittedName>
</protein>
<accession>A0A699HEX3</accession>